<dbReference type="AlphaFoldDB" id="A0A9P1E6L7"/>
<keyword evidence="2" id="KW-1185">Reference proteome</keyword>
<evidence type="ECO:0000313" key="1">
    <source>
        <dbReference type="EMBL" id="CAH9083001.1"/>
    </source>
</evidence>
<proteinExistence type="predicted"/>
<name>A0A9P1E6L7_CUSEU</name>
<comment type="caution">
    <text evidence="1">The sequence shown here is derived from an EMBL/GenBank/DDBJ whole genome shotgun (WGS) entry which is preliminary data.</text>
</comment>
<reference evidence="1" key="1">
    <citation type="submission" date="2022-07" db="EMBL/GenBank/DDBJ databases">
        <authorList>
            <person name="Macas J."/>
            <person name="Novak P."/>
            <person name="Neumann P."/>
        </authorList>
    </citation>
    <scope>NUCLEOTIDE SEQUENCE</scope>
</reference>
<accession>A0A9P1E6L7</accession>
<dbReference type="OrthoDB" id="10380935at2759"/>
<sequence>MAFHLVHRFSGQQIAGFLPFDKMAQGREHPTRLKINGEIGIMKSLILLKEVKVKEPPLLLDHGPAKNTNFEFDLVALDRDLPPYELSISGTLFQIHVEQSDICDQTLVLSSETDSSLSHIKDFFQTTMTQGVDSLSQFLIKEFERIIANKHGED</sequence>
<evidence type="ECO:0000313" key="2">
    <source>
        <dbReference type="Proteomes" id="UP001152484"/>
    </source>
</evidence>
<organism evidence="1 2">
    <name type="scientific">Cuscuta europaea</name>
    <name type="common">European dodder</name>
    <dbReference type="NCBI Taxonomy" id="41803"/>
    <lineage>
        <taxon>Eukaryota</taxon>
        <taxon>Viridiplantae</taxon>
        <taxon>Streptophyta</taxon>
        <taxon>Embryophyta</taxon>
        <taxon>Tracheophyta</taxon>
        <taxon>Spermatophyta</taxon>
        <taxon>Magnoliopsida</taxon>
        <taxon>eudicotyledons</taxon>
        <taxon>Gunneridae</taxon>
        <taxon>Pentapetalae</taxon>
        <taxon>asterids</taxon>
        <taxon>lamiids</taxon>
        <taxon>Solanales</taxon>
        <taxon>Convolvulaceae</taxon>
        <taxon>Cuscuteae</taxon>
        <taxon>Cuscuta</taxon>
        <taxon>Cuscuta subgen. Cuscuta</taxon>
    </lineage>
</organism>
<gene>
    <name evidence="1" type="ORF">CEURO_LOCUS8495</name>
</gene>
<dbReference type="EMBL" id="CAMAPE010000016">
    <property type="protein sequence ID" value="CAH9083001.1"/>
    <property type="molecule type" value="Genomic_DNA"/>
</dbReference>
<protein>
    <submittedName>
        <fullName evidence="1">Uncharacterized protein</fullName>
    </submittedName>
</protein>
<dbReference type="Proteomes" id="UP001152484">
    <property type="component" value="Unassembled WGS sequence"/>
</dbReference>